<feature type="domain" description="SH3b" evidence="3">
    <location>
        <begin position="251"/>
        <end position="332"/>
    </location>
</feature>
<dbReference type="PROSITE" id="PS51781">
    <property type="entry name" value="SH3B"/>
    <property type="match status" value="1"/>
</dbReference>
<evidence type="ECO:0000256" key="1">
    <source>
        <dbReference type="SAM" id="MobiDB-lite"/>
    </source>
</evidence>
<dbReference type="InterPro" id="IPR016024">
    <property type="entry name" value="ARM-type_fold"/>
</dbReference>
<dbReference type="InterPro" id="IPR004155">
    <property type="entry name" value="PBS_lyase_HEAT"/>
</dbReference>
<dbReference type="EMBL" id="PNIQ01000925">
    <property type="protein sequence ID" value="PMP75647.1"/>
    <property type="molecule type" value="Genomic_DNA"/>
</dbReference>
<evidence type="ECO:0000256" key="2">
    <source>
        <dbReference type="SAM" id="Phobius"/>
    </source>
</evidence>
<dbReference type="Proteomes" id="UP000243376">
    <property type="component" value="Unassembled WGS sequence"/>
</dbReference>
<feature type="region of interest" description="Disordered" evidence="1">
    <location>
        <begin position="1"/>
        <end position="44"/>
    </location>
</feature>
<organism evidence="4 5">
    <name type="scientific">Chloroflexus aggregans</name>
    <dbReference type="NCBI Taxonomy" id="152260"/>
    <lineage>
        <taxon>Bacteria</taxon>
        <taxon>Bacillati</taxon>
        <taxon>Chloroflexota</taxon>
        <taxon>Chloroflexia</taxon>
        <taxon>Chloroflexales</taxon>
        <taxon>Chloroflexineae</taxon>
        <taxon>Chloroflexaceae</taxon>
        <taxon>Chloroflexus</taxon>
    </lineage>
</organism>
<evidence type="ECO:0000313" key="5">
    <source>
        <dbReference type="Proteomes" id="UP000243376"/>
    </source>
</evidence>
<feature type="region of interest" description="Disordered" evidence="1">
    <location>
        <begin position="229"/>
        <end position="250"/>
    </location>
</feature>
<evidence type="ECO:0000259" key="3">
    <source>
        <dbReference type="PROSITE" id="PS51781"/>
    </source>
</evidence>
<proteinExistence type="predicted"/>
<dbReference type="InterPro" id="IPR011989">
    <property type="entry name" value="ARM-like"/>
</dbReference>
<keyword evidence="2" id="KW-0812">Transmembrane</keyword>
<dbReference type="InterPro" id="IPR003646">
    <property type="entry name" value="SH3-like_bac-type"/>
</dbReference>
<keyword evidence="2" id="KW-1133">Transmembrane helix</keyword>
<dbReference type="SUPFAM" id="SSF48371">
    <property type="entry name" value="ARM repeat"/>
    <property type="match status" value="1"/>
</dbReference>
<feature type="compositionally biased region" description="Low complexity" evidence="1">
    <location>
        <begin position="1"/>
        <end position="32"/>
    </location>
</feature>
<accession>A0A2J6WWZ5</accession>
<keyword evidence="2" id="KW-0472">Membrane</keyword>
<reference evidence="4 5" key="1">
    <citation type="submission" date="2018-01" db="EMBL/GenBank/DDBJ databases">
        <title>Metagenomic assembled genomes from two thermal pools in the Uzon Caldera, Kamchatka, Russia.</title>
        <authorList>
            <person name="Wilkins L."/>
            <person name="Ettinger C."/>
        </authorList>
    </citation>
    <scope>NUCLEOTIDE SEQUENCE [LARGE SCALE GENOMIC DNA]</scope>
    <source>
        <strain evidence="4">ZAV-02</strain>
    </source>
</reference>
<evidence type="ECO:0000313" key="4">
    <source>
        <dbReference type="EMBL" id="PMP75647.1"/>
    </source>
</evidence>
<sequence length="350" mass="37171">MTTEPQPNQSSPEPSPTSRETRRLTAPRLPRTAEPKASCTPSPSEIDELINALGDPNHPRHTVAVDELVAIGPAAVPALCAVVGPHQPWLTVYRATEVLAQIGDGRATGPLIAALNHQNANVRWGAVRALAQVGDVRALFALRKVAQTDQGRTSWGESVAGVAQSALDLLNRRSIWSQSLELIKLAIVSVIFLLSMALAFGVIGTLRNELDQFGRYVPGQTELPTLVLPTTRPTATPRPPLAANQTVGPQPTTQVITGTALQVANVRPLPGTNNQPIGRINAGDEIIFIARTANGQWYLIRLGNQRSPDSFIANPDGSGTGWVNQALVSPPSADVPVQEPLPVTVPTATP</sequence>
<dbReference type="Pfam" id="PF13646">
    <property type="entry name" value="HEAT_2"/>
    <property type="match status" value="1"/>
</dbReference>
<dbReference type="Gene3D" id="2.30.30.40">
    <property type="entry name" value="SH3 Domains"/>
    <property type="match status" value="1"/>
</dbReference>
<dbReference type="SMART" id="SM00567">
    <property type="entry name" value="EZ_HEAT"/>
    <property type="match status" value="2"/>
</dbReference>
<comment type="caution">
    <text evidence="4">The sequence shown here is derived from an EMBL/GenBank/DDBJ whole genome shotgun (WGS) entry which is preliminary data.</text>
</comment>
<dbReference type="AlphaFoldDB" id="A0A2J6WWZ5"/>
<dbReference type="Pfam" id="PF08239">
    <property type="entry name" value="SH3_3"/>
    <property type="match status" value="1"/>
</dbReference>
<feature type="transmembrane region" description="Helical" evidence="2">
    <location>
        <begin position="182"/>
        <end position="203"/>
    </location>
</feature>
<dbReference type="Gene3D" id="1.25.10.10">
    <property type="entry name" value="Leucine-rich Repeat Variant"/>
    <property type="match status" value="1"/>
</dbReference>
<name>A0A2J6WWZ5_9CHLR</name>
<protein>
    <submittedName>
        <fullName evidence="4">Ligand-binding protein SH3</fullName>
    </submittedName>
</protein>
<gene>
    <name evidence="4" type="ORF">C0184_13720</name>
</gene>